<dbReference type="OrthoDB" id="411211at2759"/>
<dbReference type="Proteomes" id="UP000549394">
    <property type="component" value="Unassembled WGS sequence"/>
</dbReference>
<name>A0A7I8WFF7_9ANNE</name>
<dbReference type="InterPro" id="IPR051558">
    <property type="entry name" value="Metallophosphoesterase_PAP"/>
</dbReference>
<dbReference type="Gene3D" id="3.60.21.10">
    <property type="match status" value="1"/>
</dbReference>
<reference evidence="4 5" key="1">
    <citation type="submission" date="2020-08" db="EMBL/GenBank/DDBJ databases">
        <authorList>
            <person name="Hejnol A."/>
        </authorList>
    </citation>
    <scope>NUCLEOTIDE SEQUENCE [LARGE SCALE GENOMIC DNA]</scope>
</reference>
<evidence type="ECO:0000259" key="3">
    <source>
        <dbReference type="Pfam" id="PF00149"/>
    </source>
</evidence>
<comment type="caution">
    <text evidence="4">The sequence shown here is derived from an EMBL/GenBank/DDBJ whole genome shotgun (WGS) entry which is preliminary data.</text>
</comment>
<evidence type="ECO:0000256" key="2">
    <source>
        <dbReference type="ARBA" id="ARBA00022801"/>
    </source>
</evidence>
<keyword evidence="2" id="KW-0378">Hydrolase</keyword>
<dbReference type="InterPro" id="IPR004843">
    <property type="entry name" value="Calcineurin-like_PHP"/>
</dbReference>
<protein>
    <submittedName>
        <fullName evidence="4">DgyrCDS14862</fullName>
    </submittedName>
</protein>
<dbReference type="PANTHER" id="PTHR10161">
    <property type="entry name" value="TARTRATE-RESISTANT ACID PHOSPHATASE TYPE 5"/>
    <property type="match status" value="1"/>
</dbReference>
<sequence>MANWANGNSLDFILTLGDNFYPVGAYNVTDPQFDTKWRDVYIKPYQSLRVEWQIVLGNHDHYLDNGKNQVDFSQVEPLWNIPKFFYSFTKKVNSLEVLFVIVDTEFMLFTSNKQEQLIFLNSTLSDSKADWNIVAAHHPIFSTSFHGNHIELINDMRPILIENNVDFYIFGHDHVMQHLKGPITDPVDYIGSGGGGQIPTIQIPDHLEELKKWNATLEMYNRYNAFVAVTLTKQTATVDYIKENGENFYSFVKTKNK</sequence>
<feature type="domain" description="Calcineurin-like phosphoesterase" evidence="3">
    <location>
        <begin position="9"/>
        <end position="176"/>
    </location>
</feature>
<dbReference type="AlphaFoldDB" id="A0A7I8WFF7"/>
<evidence type="ECO:0000313" key="4">
    <source>
        <dbReference type="EMBL" id="CAD5126831.1"/>
    </source>
</evidence>
<dbReference type="EMBL" id="CAJFCJ010000092">
    <property type="protein sequence ID" value="CAD5126831.1"/>
    <property type="molecule type" value="Genomic_DNA"/>
</dbReference>
<dbReference type="GO" id="GO:0016787">
    <property type="term" value="F:hydrolase activity"/>
    <property type="evidence" value="ECO:0007669"/>
    <property type="project" value="UniProtKB-KW"/>
</dbReference>
<dbReference type="InterPro" id="IPR029052">
    <property type="entry name" value="Metallo-depent_PP-like"/>
</dbReference>
<organism evidence="4 5">
    <name type="scientific">Dimorphilus gyrociliatus</name>
    <dbReference type="NCBI Taxonomy" id="2664684"/>
    <lineage>
        <taxon>Eukaryota</taxon>
        <taxon>Metazoa</taxon>
        <taxon>Spiralia</taxon>
        <taxon>Lophotrochozoa</taxon>
        <taxon>Annelida</taxon>
        <taxon>Polychaeta</taxon>
        <taxon>Polychaeta incertae sedis</taxon>
        <taxon>Dinophilidae</taxon>
        <taxon>Dimorphilus</taxon>
    </lineage>
</organism>
<proteinExistence type="predicted"/>
<dbReference type="SUPFAM" id="SSF56300">
    <property type="entry name" value="Metallo-dependent phosphatases"/>
    <property type="match status" value="1"/>
</dbReference>
<gene>
    <name evidence="4" type="ORF">DGYR_LOCUS14054</name>
</gene>
<evidence type="ECO:0000256" key="1">
    <source>
        <dbReference type="ARBA" id="ARBA00022729"/>
    </source>
</evidence>
<dbReference type="PANTHER" id="PTHR10161:SF14">
    <property type="entry name" value="TARTRATE-RESISTANT ACID PHOSPHATASE TYPE 5"/>
    <property type="match status" value="1"/>
</dbReference>
<keyword evidence="5" id="KW-1185">Reference proteome</keyword>
<accession>A0A7I8WFF7</accession>
<keyword evidence="1" id="KW-0732">Signal</keyword>
<evidence type="ECO:0000313" key="5">
    <source>
        <dbReference type="Proteomes" id="UP000549394"/>
    </source>
</evidence>
<dbReference type="Pfam" id="PF00149">
    <property type="entry name" value="Metallophos"/>
    <property type="match status" value="1"/>
</dbReference>